<dbReference type="PROSITE" id="PS50928">
    <property type="entry name" value="ABC_TM1"/>
    <property type="match status" value="1"/>
</dbReference>
<evidence type="ECO:0000313" key="9">
    <source>
        <dbReference type="EMBL" id="MDX5951312.1"/>
    </source>
</evidence>
<evidence type="ECO:0000256" key="4">
    <source>
        <dbReference type="ARBA" id="ARBA00022692"/>
    </source>
</evidence>
<feature type="transmembrane region" description="Helical" evidence="7">
    <location>
        <begin position="188"/>
        <end position="206"/>
    </location>
</feature>
<proteinExistence type="inferred from homology"/>
<dbReference type="EMBL" id="JAWXYC010000003">
    <property type="protein sequence ID" value="MDX5951312.1"/>
    <property type="molecule type" value="Genomic_DNA"/>
</dbReference>
<dbReference type="InterPro" id="IPR035906">
    <property type="entry name" value="MetI-like_sf"/>
</dbReference>
<keyword evidence="2 7" id="KW-0813">Transport</keyword>
<comment type="similarity">
    <text evidence="7">Belongs to the binding-protein-dependent transport system permease family.</text>
</comment>
<evidence type="ECO:0000313" key="12">
    <source>
        <dbReference type="Proteomes" id="UP001277471"/>
    </source>
</evidence>
<evidence type="ECO:0000256" key="7">
    <source>
        <dbReference type="RuleBase" id="RU363032"/>
    </source>
</evidence>
<feature type="transmembrane region" description="Helical" evidence="7">
    <location>
        <begin position="12"/>
        <end position="31"/>
    </location>
</feature>
<dbReference type="KEGG" id="abf:AMK58_16180"/>
<dbReference type="GO" id="GO:0055085">
    <property type="term" value="P:transmembrane transport"/>
    <property type="evidence" value="ECO:0007669"/>
    <property type="project" value="InterPro"/>
</dbReference>
<dbReference type="Proteomes" id="UP001277471">
    <property type="component" value="Unassembled WGS sequence"/>
</dbReference>
<keyword evidence="3" id="KW-1003">Cell membrane</keyword>
<dbReference type="Gene3D" id="1.10.3720.10">
    <property type="entry name" value="MetI-like"/>
    <property type="match status" value="1"/>
</dbReference>
<keyword evidence="10" id="KW-0614">Plasmid</keyword>
<dbReference type="GO" id="GO:0005886">
    <property type="term" value="C:plasma membrane"/>
    <property type="evidence" value="ECO:0007669"/>
    <property type="project" value="UniProtKB-SubCell"/>
</dbReference>
<dbReference type="AlphaFoldDB" id="A0A0P0F263"/>
<dbReference type="InterPro" id="IPR045621">
    <property type="entry name" value="BPD_transp_1_N"/>
</dbReference>
<reference evidence="9 12" key="2">
    <citation type="submission" date="2023-11" db="EMBL/GenBank/DDBJ databases">
        <title>MicrobeMod: A computational toolkit for identifying prokaryotic methylation and restriction-modification with nanopore sequencing.</title>
        <authorList>
            <person name="Crits-Christoph A."/>
            <person name="Kang S.C."/>
            <person name="Lee H."/>
            <person name="Ostrov N."/>
        </authorList>
    </citation>
    <scope>NUCLEOTIDE SEQUENCE [LARGE SCALE GENOMIC DNA]</scope>
    <source>
        <strain evidence="9 12">ATCC 29145</strain>
    </source>
</reference>
<keyword evidence="6 7" id="KW-0472">Membrane</keyword>
<evidence type="ECO:0000256" key="5">
    <source>
        <dbReference type="ARBA" id="ARBA00022989"/>
    </source>
</evidence>
<dbReference type="Pfam" id="PF00528">
    <property type="entry name" value="BPD_transp_1"/>
    <property type="match status" value="1"/>
</dbReference>
<evidence type="ECO:0000313" key="10">
    <source>
        <dbReference type="EMBL" id="QCO11500.1"/>
    </source>
</evidence>
<evidence type="ECO:0000256" key="3">
    <source>
        <dbReference type="ARBA" id="ARBA00022475"/>
    </source>
</evidence>
<organism evidence="10 11">
    <name type="scientific">Azospirillum brasilense</name>
    <dbReference type="NCBI Taxonomy" id="192"/>
    <lineage>
        <taxon>Bacteria</taxon>
        <taxon>Pseudomonadati</taxon>
        <taxon>Pseudomonadota</taxon>
        <taxon>Alphaproteobacteria</taxon>
        <taxon>Rhodospirillales</taxon>
        <taxon>Azospirillaceae</taxon>
        <taxon>Azospirillum</taxon>
    </lineage>
</organism>
<name>A0A0P0F263_AZOBR</name>
<accession>A0A0P0F263</accession>
<keyword evidence="5 7" id="KW-1133">Transmembrane helix</keyword>
<comment type="subcellular location">
    <subcellularLocation>
        <location evidence="1 7">Cell membrane</location>
        <topology evidence="1 7">Multi-pass membrane protein</topology>
    </subcellularLocation>
</comment>
<dbReference type="SUPFAM" id="SSF161098">
    <property type="entry name" value="MetI-like"/>
    <property type="match status" value="1"/>
</dbReference>
<dbReference type="CDD" id="cd06261">
    <property type="entry name" value="TM_PBP2"/>
    <property type="match status" value="1"/>
</dbReference>
<dbReference type="RefSeq" id="WP_051140427.1">
    <property type="nucleotide sequence ID" value="NZ_CP012915.1"/>
</dbReference>
<evidence type="ECO:0000256" key="6">
    <source>
        <dbReference type="ARBA" id="ARBA00023136"/>
    </source>
</evidence>
<feature type="domain" description="ABC transmembrane type-1" evidence="8">
    <location>
        <begin position="101"/>
        <end position="306"/>
    </location>
</feature>
<gene>
    <name evidence="10" type="ORF">D3868_21235</name>
    <name evidence="9" type="ORF">SIM66_08910</name>
</gene>
<dbReference type="PANTHER" id="PTHR43163:SF6">
    <property type="entry name" value="DIPEPTIDE TRANSPORT SYSTEM PERMEASE PROTEIN DPPB-RELATED"/>
    <property type="match status" value="1"/>
</dbReference>
<evidence type="ECO:0000313" key="11">
    <source>
        <dbReference type="Proteomes" id="UP000298774"/>
    </source>
</evidence>
<dbReference type="Proteomes" id="UP000298774">
    <property type="component" value="Plasmid p1"/>
</dbReference>
<dbReference type="Pfam" id="PF19300">
    <property type="entry name" value="BPD_transp_1_N"/>
    <property type="match status" value="1"/>
</dbReference>
<geneLocation type="plasmid" evidence="10 11">
    <name>p1</name>
</geneLocation>
<feature type="transmembrane region" description="Helical" evidence="7">
    <location>
        <begin position="287"/>
        <end position="310"/>
    </location>
</feature>
<dbReference type="GeneID" id="56453108"/>
<feature type="transmembrane region" description="Helical" evidence="7">
    <location>
        <begin position="149"/>
        <end position="168"/>
    </location>
</feature>
<dbReference type="InterPro" id="IPR000515">
    <property type="entry name" value="MetI-like"/>
</dbReference>
<dbReference type="EMBL" id="CP032340">
    <property type="protein sequence ID" value="QCO11500.1"/>
    <property type="molecule type" value="Genomic_DNA"/>
</dbReference>
<feature type="transmembrane region" description="Helical" evidence="7">
    <location>
        <begin position="105"/>
        <end position="128"/>
    </location>
</feature>
<evidence type="ECO:0000259" key="8">
    <source>
        <dbReference type="PROSITE" id="PS50928"/>
    </source>
</evidence>
<sequence length="318" mass="33801">MAFALLRHVVTRSAGVMMLALMGAAVVFFAMRAAPGDPALTALGEGASTETIAAFRARWNLDEPLIVQFGLWVANALRGDFGQSLSIASGTDVYALFANRLPNTLFIGVYAIILAVLISLVAGTAAALNRGGIIDTVATSIAAAGISMPDFWIGYVLIYAFALGLGWFPAYGFISPLESPTGALLSGFLPSLAIAAPMAASFTRILRSALIDNAHRDHVRVALSLGHGKTFIFLHHILRNALIPFVTVIGLQVRYLLGGTVVIERIFGINGVGSLMIDAAFGRDYPIVQACALTFLLIVLLVNIVVDLICTMLNPRMR</sequence>
<dbReference type="PANTHER" id="PTHR43163">
    <property type="entry name" value="DIPEPTIDE TRANSPORT SYSTEM PERMEASE PROTEIN DPPB-RELATED"/>
    <property type="match status" value="1"/>
</dbReference>
<feature type="transmembrane region" description="Helical" evidence="7">
    <location>
        <begin position="241"/>
        <end position="267"/>
    </location>
</feature>
<protein>
    <submittedName>
        <fullName evidence="10">ABC transporter permease</fullName>
    </submittedName>
</protein>
<evidence type="ECO:0000256" key="2">
    <source>
        <dbReference type="ARBA" id="ARBA00022448"/>
    </source>
</evidence>
<reference evidence="10 11" key="1">
    <citation type="submission" date="2018-09" db="EMBL/GenBank/DDBJ databases">
        <title>Whole genome based analysis of evolution and adaptive divergence in Indian and Brazilian strains of Azospirillum brasilense.</title>
        <authorList>
            <person name="Singh C."/>
            <person name="Tripathi A.K."/>
        </authorList>
    </citation>
    <scope>NUCLEOTIDE SEQUENCE [LARGE SCALE GENOMIC DNA]</scope>
    <source>
        <strain evidence="10 11">MTCC4038</strain>
        <plasmid evidence="10 11">p1</plasmid>
    </source>
</reference>
<keyword evidence="12" id="KW-1185">Reference proteome</keyword>
<evidence type="ECO:0000256" key="1">
    <source>
        <dbReference type="ARBA" id="ARBA00004651"/>
    </source>
</evidence>
<keyword evidence="4 7" id="KW-0812">Transmembrane</keyword>